<dbReference type="InterPro" id="IPR019775">
    <property type="entry name" value="WD40_repeat_CS"/>
</dbReference>
<protein>
    <submittedName>
        <fullName evidence="7">Periodic tryptophan protein 1</fullName>
    </submittedName>
</protein>
<dbReference type="PROSITE" id="PS50294">
    <property type="entry name" value="WD_REPEATS_REGION"/>
    <property type="match status" value="1"/>
</dbReference>
<dbReference type="PROSITE" id="PS00678">
    <property type="entry name" value="WD_REPEATS_1"/>
    <property type="match status" value="1"/>
</dbReference>
<dbReference type="Proteomes" id="UP000887569">
    <property type="component" value="Unplaced"/>
</dbReference>
<organism evidence="6 7">
    <name type="scientific">Parascaris univalens</name>
    <name type="common">Nematode worm</name>
    <dbReference type="NCBI Taxonomy" id="6257"/>
    <lineage>
        <taxon>Eukaryota</taxon>
        <taxon>Metazoa</taxon>
        <taxon>Ecdysozoa</taxon>
        <taxon>Nematoda</taxon>
        <taxon>Chromadorea</taxon>
        <taxon>Rhabditida</taxon>
        <taxon>Spirurina</taxon>
        <taxon>Ascaridomorpha</taxon>
        <taxon>Ascaridoidea</taxon>
        <taxon>Ascarididae</taxon>
        <taxon>Parascaris</taxon>
    </lineage>
</organism>
<evidence type="ECO:0000256" key="1">
    <source>
        <dbReference type="ARBA" id="ARBA00022553"/>
    </source>
</evidence>
<dbReference type="SMART" id="SM00320">
    <property type="entry name" value="WD40"/>
    <property type="match status" value="5"/>
</dbReference>
<feature type="repeat" description="WD" evidence="4">
    <location>
        <begin position="437"/>
        <end position="479"/>
    </location>
</feature>
<dbReference type="PANTHER" id="PTHR14091">
    <property type="entry name" value="PERIODIC TRYPTOPHAN PROTEIN 1"/>
    <property type="match status" value="1"/>
</dbReference>
<dbReference type="Pfam" id="PF00400">
    <property type="entry name" value="WD40"/>
    <property type="match status" value="1"/>
</dbReference>
<keyword evidence="3" id="KW-0677">Repeat</keyword>
<dbReference type="GO" id="GO:0005634">
    <property type="term" value="C:nucleus"/>
    <property type="evidence" value="ECO:0007669"/>
    <property type="project" value="TreeGrafter"/>
</dbReference>
<feature type="compositionally biased region" description="Acidic residues" evidence="5">
    <location>
        <begin position="239"/>
        <end position="254"/>
    </location>
</feature>
<evidence type="ECO:0000256" key="4">
    <source>
        <dbReference type="PROSITE-ProRule" id="PRU00221"/>
    </source>
</evidence>
<evidence type="ECO:0000313" key="7">
    <source>
        <dbReference type="WBParaSite" id="PgB01_g006_t06"/>
    </source>
</evidence>
<dbReference type="PANTHER" id="PTHR14091:SF0">
    <property type="entry name" value="PERIODIC TRYPTOPHAN PROTEIN 1 HOMOLOG"/>
    <property type="match status" value="1"/>
</dbReference>
<accession>A0A914ZBJ0</accession>
<evidence type="ECO:0000256" key="2">
    <source>
        <dbReference type="ARBA" id="ARBA00022574"/>
    </source>
</evidence>
<feature type="region of interest" description="Disordered" evidence="5">
    <location>
        <begin position="1"/>
        <end position="46"/>
    </location>
</feature>
<sequence length="660" mass="74010">MSKCRLPYRRRGFDRRRSHTNRRRRRATTDLSSSEEGINEGSEDERTMTAPIIRSLKKGIRFNSVAPLLSARAKQIANRILSRRANKSINDKYDGYKITFIAMKSKLRSKNSNSGKKKSGKEIRRNIMWIRAKDGRLHRKREKITSKVIGIAHWVEQIADRIQDTQVSDRHSIHGTANYIPQQHYRHHRTNTTPPIVMSSVALVPDIVWIKRGVAKHIPEKVKLNPEELRELIQGGETETNEQSEGEQPIDDGDTERPSTGDLRGSAPDSEVDESQDVDDQRMDKYDEEDQTGRNAMVGIAAFTSPLEDPYITRYVDSDEEEDKEEFEIKPDDNLVAVAKINKGEFGLEVYVYNEANDDWYVHHDYLFDAPPLCLEAIGFDPGADDGKGNLVGVGTMDSVVNIWDLDVVNAVEPIVALGGSQKKGKKHRRAKRDGTAQGHSDAVLCLSWNRVTEHVLASGSADQTVILWDLEEAKAATILPTFGGKVQSMEWHPGEGSVLLSGTLSGELIVADCRQREAEASRKWKVDGEVEKVLWDHFSPFYFFATTDDGKLRYMDSRVEKVVFERDAHEGGARSVSQSFHVRGLLSTCGADSKLKLWKLGENVLEEVHSETLTLGGLHALRFSPDSGPILAVGGEKEDMVRVIGVDKFEPVIKAFSSP</sequence>
<feature type="region of interest" description="Disordered" evidence="5">
    <location>
        <begin position="235"/>
        <end position="293"/>
    </location>
</feature>
<proteinExistence type="predicted"/>
<dbReference type="GO" id="GO:0006364">
    <property type="term" value="P:rRNA processing"/>
    <property type="evidence" value="ECO:0007669"/>
    <property type="project" value="InterPro"/>
</dbReference>
<evidence type="ECO:0000313" key="6">
    <source>
        <dbReference type="Proteomes" id="UP000887569"/>
    </source>
</evidence>
<feature type="compositionally biased region" description="Basic residues" evidence="5">
    <location>
        <begin position="1"/>
        <end position="26"/>
    </location>
</feature>
<dbReference type="InterPro" id="IPR015943">
    <property type="entry name" value="WD40/YVTN_repeat-like_dom_sf"/>
</dbReference>
<keyword evidence="2 4" id="KW-0853">WD repeat</keyword>
<reference evidence="7" key="1">
    <citation type="submission" date="2022-11" db="UniProtKB">
        <authorList>
            <consortium name="WormBaseParasite"/>
        </authorList>
    </citation>
    <scope>IDENTIFICATION</scope>
</reference>
<dbReference type="InterPro" id="IPR044285">
    <property type="entry name" value="PWP1"/>
</dbReference>
<evidence type="ECO:0000256" key="5">
    <source>
        <dbReference type="SAM" id="MobiDB-lite"/>
    </source>
</evidence>
<keyword evidence="6" id="KW-1185">Reference proteome</keyword>
<dbReference type="Gene3D" id="2.130.10.10">
    <property type="entry name" value="YVTN repeat-like/Quinoprotein amine dehydrogenase"/>
    <property type="match status" value="2"/>
</dbReference>
<dbReference type="AlphaFoldDB" id="A0A914ZBJ0"/>
<dbReference type="SUPFAM" id="SSF50978">
    <property type="entry name" value="WD40 repeat-like"/>
    <property type="match status" value="1"/>
</dbReference>
<dbReference type="WBParaSite" id="PgB01_g006_t06">
    <property type="protein sequence ID" value="PgB01_g006_t06"/>
    <property type="gene ID" value="PgB01_g006"/>
</dbReference>
<dbReference type="PROSITE" id="PS50082">
    <property type="entry name" value="WD_REPEATS_2"/>
    <property type="match status" value="1"/>
</dbReference>
<dbReference type="InterPro" id="IPR036322">
    <property type="entry name" value="WD40_repeat_dom_sf"/>
</dbReference>
<evidence type="ECO:0000256" key="3">
    <source>
        <dbReference type="ARBA" id="ARBA00022737"/>
    </source>
</evidence>
<name>A0A914ZBJ0_PARUN</name>
<keyword evidence="1" id="KW-0597">Phosphoprotein</keyword>
<dbReference type="InterPro" id="IPR001680">
    <property type="entry name" value="WD40_rpt"/>
</dbReference>